<protein>
    <submittedName>
        <fullName evidence="1">Uncharacterized protein</fullName>
    </submittedName>
</protein>
<gene>
    <name evidence="1" type="ORF">Q3V30_20740</name>
</gene>
<proteinExistence type="predicted"/>
<organism evidence="1 2">
    <name type="scientific">Erwinia pyri</name>
    <dbReference type="NCBI Taxonomy" id="3062598"/>
    <lineage>
        <taxon>Bacteria</taxon>
        <taxon>Pseudomonadati</taxon>
        <taxon>Pseudomonadota</taxon>
        <taxon>Gammaproteobacteria</taxon>
        <taxon>Enterobacterales</taxon>
        <taxon>Erwiniaceae</taxon>
        <taxon>Erwinia</taxon>
    </lineage>
</organism>
<name>A0AA50HMS7_9GAMM</name>
<evidence type="ECO:0000313" key="1">
    <source>
        <dbReference type="EMBL" id="WLS78817.1"/>
    </source>
</evidence>
<dbReference type="EMBL" id="CP132353">
    <property type="protein sequence ID" value="WLS78817.1"/>
    <property type="molecule type" value="Genomic_DNA"/>
</dbReference>
<reference evidence="1 2" key="1">
    <citation type="submission" date="2023-07" db="EMBL/GenBank/DDBJ databases">
        <title>Pathogenic bacteria of pear tree diseases.</title>
        <authorList>
            <person name="Zhang Z."/>
            <person name="He L."/>
            <person name="Huang R."/>
        </authorList>
    </citation>
    <scope>NUCLEOTIDE SEQUENCE [LARGE SCALE GENOMIC DNA]</scope>
    <source>
        <strain evidence="1 2">DE2</strain>
    </source>
</reference>
<dbReference type="KEGG" id="epi:Q3V30_20740"/>
<sequence length="108" mass="12250">MKVYDTNYGPDIFGRIQMGLISEMFLSYQGYERPTPGDHLRISCTFQSVVREKITMRIVSSVDSDEAPDTVLLKVILVDKVASVSDLVCHDNGWSYSNSWNAKEKKLN</sequence>
<keyword evidence="2" id="KW-1185">Reference proteome</keyword>
<accession>A0AA50HMS7</accession>
<dbReference type="RefSeq" id="WP_306209035.1">
    <property type="nucleotide sequence ID" value="NZ_CP132353.1"/>
</dbReference>
<dbReference type="AlphaFoldDB" id="A0AA50HMS7"/>
<evidence type="ECO:0000313" key="2">
    <source>
        <dbReference type="Proteomes" id="UP001228139"/>
    </source>
</evidence>
<dbReference type="Proteomes" id="UP001228139">
    <property type="component" value="Chromosome"/>
</dbReference>